<evidence type="ECO:0000313" key="3">
    <source>
        <dbReference type="EMBL" id="SUZ58241.1"/>
    </source>
</evidence>
<accession>A0A381NUF1</accession>
<reference evidence="3" key="1">
    <citation type="submission" date="2018-05" db="EMBL/GenBank/DDBJ databases">
        <authorList>
            <person name="Lanie J.A."/>
            <person name="Ng W.-L."/>
            <person name="Kazmierczak K.M."/>
            <person name="Andrzejewski T.M."/>
            <person name="Davidsen T.M."/>
            <person name="Wayne K.J."/>
            <person name="Tettelin H."/>
            <person name="Glass J.I."/>
            <person name="Rusch D."/>
            <person name="Podicherti R."/>
            <person name="Tsui H.-C.T."/>
            <person name="Winkler M.E."/>
        </authorList>
    </citation>
    <scope>NUCLEOTIDE SEQUENCE</scope>
</reference>
<proteinExistence type="predicted"/>
<dbReference type="Pfam" id="PF00293">
    <property type="entry name" value="NUDIX"/>
    <property type="match status" value="1"/>
</dbReference>
<dbReference type="CDD" id="cd03673">
    <property type="entry name" value="NUDIX_Ap6A_hydrolase"/>
    <property type="match status" value="1"/>
</dbReference>
<evidence type="ECO:0000259" key="2">
    <source>
        <dbReference type="PROSITE" id="PS51462"/>
    </source>
</evidence>
<dbReference type="InterPro" id="IPR020476">
    <property type="entry name" value="Nudix_hydrolase"/>
</dbReference>
<dbReference type="PANTHER" id="PTHR43736:SF1">
    <property type="entry name" value="DIHYDRONEOPTERIN TRIPHOSPHATE DIPHOSPHATASE"/>
    <property type="match status" value="1"/>
</dbReference>
<feature type="non-terminal residue" evidence="3">
    <location>
        <position position="1"/>
    </location>
</feature>
<dbReference type="PRINTS" id="PR00502">
    <property type="entry name" value="NUDIXFAMILY"/>
</dbReference>
<dbReference type="PROSITE" id="PS00893">
    <property type="entry name" value="NUDIX_BOX"/>
    <property type="match status" value="1"/>
</dbReference>
<feature type="domain" description="Nudix hydrolase" evidence="2">
    <location>
        <begin position="4"/>
        <end position="134"/>
    </location>
</feature>
<evidence type="ECO:0000256" key="1">
    <source>
        <dbReference type="ARBA" id="ARBA00022801"/>
    </source>
</evidence>
<organism evidence="3">
    <name type="scientific">marine metagenome</name>
    <dbReference type="NCBI Taxonomy" id="408172"/>
    <lineage>
        <taxon>unclassified sequences</taxon>
        <taxon>metagenomes</taxon>
        <taxon>ecological metagenomes</taxon>
    </lineage>
</organism>
<name>A0A381NUF1_9ZZZZ</name>
<dbReference type="SUPFAM" id="SSF55811">
    <property type="entry name" value="Nudix"/>
    <property type="match status" value="1"/>
</dbReference>
<keyword evidence="1" id="KW-0378">Hydrolase</keyword>
<dbReference type="PROSITE" id="PS51462">
    <property type="entry name" value="NUDIX"/>
    <property type="match status" value="1"/>
</dbReference>
<dbReference type="InterPro" id="IPR000086">
    <property type="entry name" value="NUDIX_hydrolase_dom"/>
</dbReference>
<dbReference type="GO" id="GO:0016787">
    <property type="term" value="F:hydrolase activity"/>
    <property type="evidence" value="ECO:0007669"/>
    <property type="project" value="UniProtKB-KW"/>
</dbReference>
<gene>
    <name evidence="3" type="ORF">METZ01_LOCUS11095</name>
</gene>
<dbReference type="PANTHER" id="PTHR43736">
    <property type="entry name" value="ADP-RIBOSE PYROPHOSPHATASE"/>
    <property type="match status" value="1"/>
</dbReference>
<dbReference type="InterPro" id="IPR020084">
    <property type="entry name" value="NUDIX_hydrolase_CS"/>
</dbReference>
<protein>
    <recommendedName>
        <fullName evidence="2">Nudix hydrolase domain-containing protein</fullName>
    </recommendedName>
</protein>
<dbReference type="AlphaFoldDB" id="A0A381NUF1"/>
<sequence>KKLKLVRAGGGIVKNSKDETLFIYRRSKWDLPKGKKDKGESIEETALREVEEETGVKNLVIINLFKHTYHIFKKGNKYYLKETAWFNMKTDYDDKLKPELKEDITKVVWKSKSQIKKIKNTYPNIKLLLESSLL</sequence>
<dbReference type="InterPro" id="IPR015797">
    <property type="entry name" value="NUDIX_hydrolase-like_dom_sf"/>
</dbReference>
<dbReference type="Gene3D" id="3.90.79.10">
    <property type="entry name" value="Nucleoside Triphosphate Pyrophosphohydrolase"/>
    <property type="match status" value="1"/>
</dbReference>
<dbReference type="EMBL" id="UINC01000607">
    <property type="protein sequence ID" value="SUZ58241.1"/>
    <property type="molecule type" value="Genomic_DNA"/>
</dbReference>